<name>A0ABT3Q6V8_9PROT</name>
<gene>
    <name evidence="2" type="ORF">OQ252_06305</name>
</gene>
<keyword evidence="3" id="KW-1185">Reference proteome</keyword>
<dbReference type="RefSeq" id="WP_166121411.1">
    <property type="nucleotide sequence ID" value="NZ_JAPIUX010000004.1"/>
</dbReference>
<organism evidence="2 3">
    <name type="scientific">Acetobacter farinalis</name>
    <dbReference type="NCBI Taxonomy" id="1260984"/>
    <lineage>
        <taxon>Bacteria</taxon>
        <taxon>Pseudomonadati</taxon>
        <taxon>Pseudomonadota</taxon>
        <taxon>Alphaproteobacteria</taxon>
        <taxon>Acetobacterales</taxon>
        <taxon>Acetobacteraceae</taxon>
        <taxon>Acetobacter</taxon>
    </lineage>
</organism>
<feature type="signal peptide" evidence="1">
    <location>
        <begin position="1"/>
        <end position="31"/>
    </location>
</feature>
<dbReference type="Proteomes" id="UP001526446">
    <property type="component" value="Unassembled WGS sequence"/>
</dbReference>
<keyword evidence="1" id="KW-0732">Signal</keyword>
<dbReference type="Gene3D" id="1.20.1440.320">
    <property type="match status" value="1"/>
</dbReference>
<keyword evidence="2" id="KW-0378">Hydrolase</keyword>
<sequence>MQPSLSRRSFGLSLFGLGLTGLPALPRAAQAASSPSMASPVMTSDVPPPTLEILKWAPATRRALQTLMDAHGHYAEGYDPTQRPYAVIDWDESAIAGNVQETLFHYMLDHFSFLLPAAQFQHLLDTGMGETLLPAPFRNMAGHTISFSGLRQDILEDYQALAAHYGHRPHPLPHEELMEDAALLAFRARMALYHQALRAAQGEEAAQKMLVRLLAGQTIQDGVALTRAANEDALGQSIGQSTWKSPASRAGRTGPVSVTITQGLRLTPEMADLFQILQEQGIDPVICTSSLEDCVAIFATSAEYGYNLPREHILGARLAHHKGVYSATEDASSPFPFGAGKTALLRAHMALRKKPPLLVFAGEDSSADLLSAFPETPLCCLINRKYPAAMQPFLQKALSQRGTATPRYVLQGRDENTGEWRPDEASIFLGETTPRLP</sequence>
<evidence type="ECO:0000313" key="2">
    <source>
        <dbReference type="EMBL" id="MCX2561009.1"/>
    </source>
</evidence>
<dbReference type="SUPFAM" id="SSF56784">
    <property type="entry name" value="HAD-like"/>
    <property type="match status" value="1"/>
</dbReference>
<accession>A0ABT3Q6V8</accession>
<dbReference type="InterPro" id="IPR036412">
    <property type="entry name" value="HAD-like_sf"/>
</dbReference>
<reference evidence="2 3" key="1">
    <citation type="submission" date="2022-11" db="EMBL/GenBank/DDBJ databases">
        <title>Genome sequencing of Acetobacter type strain.</title>
        <authorList>
            <person name="Heo J."/>
            <person name="Lee D."/>
            <person name="Han B.-H."/>
            <person name="Hong S.-B."/>
            <person name="Kwon S.-W."/>
        </authorList>
    </citation>
    <scope>NUCLEOTIDE SEQUENCE [LARGE SCALE GENOMIC DNA]</scope>
    <source>
        <strain evidence="2 3">KACC 21251</strain>
    </source>
</reference>
<comment type="caution">
    <text evidence="2">The sequence shown here is derived from an EMBL/GenBank/DDBJ whole genome shotgun (WGS) entry which is preliminary data.</text>
</comment>
<dbReference type="InterPro" id="IPR023214">
    <property type="entry name" value="HAD_sf"/>
</dbReference>
<protein>
    <submittedName>
        <fullName evidence="2">HAD family hydrolase</fullName>
    </submittedName>
</protein>
<evidence type="ECO:0000313" key="3">
    <source>
        <dbReference type="Proteomes" id="UP001526446"/>
    </source>
</evidence>
<proteinExistence type="predicted"/>
<dbReference type="EMBL" id="JAPIUX010000004">
    <property type="protein sequence ID" value="MCX2561009.1"/>
    <property type="molecule type" value="Genomic_DNA"/>
</dbReference>
<dbReference type="Gene3D" id="3.40.50.1000">
    <property type="entry name" value="HAD superfamily/HAD-like"/>
    <property type="match status" value="1"/>
</dbReference>
<dbReference type="GO" id="GO:0016787">
    <property type="term" value="F:hydrolase activity"/>
    <property type="evidence" value="ECO:0007669"/>
    <property type="project" value="UniProtKB-KW"/>
</dbReference>
<feature type="chain" id="PRO_5045053122" evidence="1">
    <location>
        <begin position="32"/>
        <end position="437"/>
    </location>
</feature>
<dbReference type="Pfam" id="PF12710">
    <property type="entry name" value="HAD"/>
    <property type="match status" value="1"/>
</dbReference>
<evidence type="ECO:0000256" key="1">
    <source>
        <dbReference type="SAM" id="SignalP"/>
    </source>
</evidence>